<keyword evidence="1" id="KW-1133">Transmembrane helix</keyword>
<dbReference type="Proteomes" id="UP000187891">
    <property type="component" value="Unassembled WGS sequence"/>
</dbReference>
<name>A0A1R3U8Q2_9HYPH</name>
<keyword evidence="1" id="KW-0472">Membrane</keyword>
<proteinExistence type="predicted"/>
<gene>
    <name evidence="2" type="ORF">DSM25559_4641</name>
</gene>
<evidence type="ECO:0000313" key="2">
    <source>
        <dbReference type="EMBL" id="SCX34810.1"/>
    </source>
</evidence>
<sequence>MTVDDNIKDRPPRKKPLWPWLLLLVLTLAAIYSWNRATELFDDFSRDMPAAVIELFNDLLRDHNDGQRVGPALNVVISSRVG</sequence>
<keyword evidence="1" id="KW-0812">Transmembrane</keyword>
<dbReference type="EMBL" id="FMUE01000017">
    <property type="protein sequence ID" value="SCX34810.1"/>
    <property type="molecule type" value="Genomic_DNA"/>
</dbReference>
<feature type="transmembrane region" description="Helical" evidence="1">
    <location>
        <begin position="17"/>
        <end position="34"/>
    </location>
</feature>
<organism evidence="2 3">
    <name type="scientific">Agrobacterium rosae</name>
    <dbReference type="NCBI Taxonomy" id="1972867"/>
    <lineage>
        <taxon>Bacteria</taxon>
        <taxon>Pseudomonadati</taxon>
        <taxon>Pseudomonadota</taxon>
        <taxon>Alphaproteobacteria</taxon>
        <taxon>Hyphomicrobiales</taxon>
        <taxon>Rhizobiaceae</taxon>
        <taxon>Rhizobium/Agrobacterium group</taxon>
        <taxon>Agrobacterium</taxon>
    </lineage>
</organism>
<evidence type="ECO:0000313" key="3">
    <source>
        <dbReference type="Proteomes" id="UP000187891"/>
    </source>
</evidence>
<accession>A0A1R3U8Q2</accession>
<reference evidence="3" key="1">
    <citation type="submission" date="2016-10" db="EMBL/GenBank/DDBJ databases">
        <authorList>
            <person name="Wibberg D."/>
        </authorList>
    </citation>
    <scope>NUCLEOTIDE SEQUENCE [LARGE SCALE GENOMIC DNA]</scope>
</reference>
<dbReference type="STRING" id="1907666.DSM25559_4641"/>
<evidence type="ECO:0000256" key="1">
    <source>
        <dbReference type="SAM" id="Phobius"/>
    </source>
</evidence>
<dbReference type="AlphaFoldDB" id="A0A1R3U8Q2"/>
<protein>
    <submittedName>
        <fullName evidence="2">Uncharacterized protein</fullName>
    </submittedName>
</protein>